<feature type="compositionally biased region" description="Polar residues" evidence="1">
    <location>
        <begin position="199"/>
        <end position="209"/>
    </location>
</feature>
<gene>
    <name evidence="3" type="ORF">HGB38_18885</name>
</gene>
<feature type="compositionally biased region" description="Pro residues" evidence="1">
    <location>
        <begin position="212"/>
        <end position="221"/>
    </location>
</feature>
<feature type="transmembrane region" description="Helical" evidence="2">
    <location>
        <begin position="103"/>
        <end position="124"/>
    </location>
</feature>
<keyword evidence="2" id="KW-0472">Membrane</keyword>
<organism evidence="3 4">
    <name type="scientific">Nocardia gamkensis</name>
    <dbReference type="NCBI Taxonomy" id="352869"/>
    <lineage>
        <taxon>Bacteria</taxon>
        <taxon>Bacillati</taxon>
        <taxon>Actinomycetota</taxon>
        <taxon>Actinomycetes</taxon>
        <taxon>Mycobacteriales</taxon>
        <taxon>Nocardiaceae</taxon>
        <taxon>Nocardia</taxon>
    </lineage>
</organism>
<name>A0A7X6L5M2_9NOCA</name>
<reference evidence="3 4" key="1">
    <citation type="submission" date="2020-04" db="EMBL/GenBank/DDBJ databases">
        <title>MicrobeNet Type strains.</title>
        <authorList>
            <person name="Nicholson A.C."/>
        </authorList>
    </citation>
    <scope>NUCLEOTIDE SEQUENCE [LARGE SCALE GENOMIC DNA]</scope>
    <source>
        <strain evidence="3 4">DSM 44956</strain>
    </source>
</reference>
<feature type="transmembrane region" description="Helical" evidence="2">
    <location>
        <begin position="20"/>
        <end position="43"/>
    </location>
</feature>
<accession>A0A7X6L5M2</accession>
<feature type="region of interest" description="Disordered" evidence="1">
    <location>
        <begin position="165"/>
        <end position="221"/>
    </location>
</feature>
<keyword evidence="2" id="KW-0812">Transmembrane</keyword>
<evidence type="ECO:0000256" key="1">
    <source>
        <dbReference type="SAM" id="MobiDB-lite"/>
    </source>
</evidence>
<dbReference type="RefSeq" id="WP_157113804.1">
    <property type="nucleotide sequence ID" value="NZ_JAAXOS010000008.1"/>
</dbReference>
<evidence type="ECO:0000313" key="3">
    <source>
        <dbReference type="EMBL" id="NKY28274.1"/>
    </source>
</evidence>
<comment type="caution">
    <text evidence="3">The sequence shown here is derived from an EMBL/GenBank/DDBJ whole genome shotgun (WGS) entry which is preliminary data.</text>
</comment>
<evidence type="ECO:0000256" key="2">
    <source>
        <dbReference type="SAM" id="Phobius"/>
    </source>
</evidence>
<keyword evidence="2" id="KW-1133">Transmembrane helix</keyword>
<protein>
    <submittedName>
        <fullName evidence="3">Uncharacterized protein</fullName>
    </submittedName>
</protein>
<feature type="transmembrane region" description="Helical" evidence="2">
    <location>
        <begin position="136"/>
        <end position="154"/>
    </location>
</feature>
<proteinExistence type="predicted"/>
<dbReference type="EMBL" id="JAAXOS010000008">
    <property type="protein sequence ID" value="NKY28274.1"/>
    <property type="molecule type" value="Genomic_DNA"/>
</dbReference>
<feature type="transmembrane region" description="Helical" evidence="2">
    <location>
        <begin position="75"/>
        <end position="97"/>
    </location>
</feature>
<keyword evidence="4" id="KW-1185">Reference proteome</keyword>
<evidence type="ECO:0000313" key="4">
    <source>
        <dbReference type="Proteomes" id="UP000540698"/>
    </source>
</evidence>
<sequence>MNDSFAPPGGQGRGAPSTWHAASAVVAACLGAGGIGVGALLGIGELNGPAGGIPDASKDFDAWWAASRIRAVQEILLGVSALLAVVLVAGAILMLFGKSAGRPAVLTGSAWGFFGGLITATYGGEYGLAARSAASPFYLIVGAALCTVALGAIVTSPLGHPTAAPAPLLPRPGHPSAVPQFGLQPPMPQFGPEPPMPQSGAQPPASQFGQHPPTPQSRPPY</sequence>
<dbReference type="AlphaFoldDB" id="A0A7X6L5M2"/>
<feature type="compositionally biased region" description="Pro residues" evidence="1">
    <location>
        <begin position="185"/>
        <end position="197"/>
    </location>
</feature>
<dbReference type="Proteomes" id="UP000540698">
    <property type="component" value="Unassembled WGS sequence"/>
</dbReference>